<keyword evidence="1" id="KW-0812">Transmembrane</keyword>
<dbReference type="EMBL" id="PUJU01000013">
    <property type="protein sequence ID" value="NHB87685.1"/>
    <property type="molecule type" value="Genomic_DNA"/>
</dbReference>
<dbReference type="Proteomes" id="UP000697802">
    <property type="component" value="Unassembled WGS sequence"/>
</dbReference>
<evidence type="ECO:0000313" key="2">
    <source>
        <dbReference type="EMBL" id="NHB87685.1"/>
    </source>
</evidence>
<comment type="caution">
    <text evidence="2">The sequence shown here is derived from an EMBL/GenBank/DDBJ whole genome shotgun (WGS) entry which is preliminary data.</text>
</comment>
<keyword evidence="3" id="KW-1185">Reference proteome</keyword>
<feature type="transmembrane region" description="Helical" evidence="1">
    <location>
        <begin position="20"/>
        <end position="49"/>
    </location>
</feature>
<protein>
    <submittedName>
        <fullName evidence="2">Uncharacterized protein</fullName>
    </submittedName>
</protein>
<keyword evidence="1" id="KW-1133">Transmembrane helix</keyword>
<accession>A0ABX0GEX7</accession>
<organism evidence="2 3">
    <name type="scientific">Photorhabdus tasmaniensis</name>
    <dbReference type="NCBI Taxonomy" id="1004159"/>
    <lineage>
        <taxon>Bacteria</taxon>
        <taxon>Pseudomonadati</taxon>
        <taxon>Pseudomonadota</taxon>
        <taxon>Gammaproteobacteria</taxon>
        <taxon>Enterobacterales</taxon>
        <taxon>Morganellaceae</taxon>
        <taxon>Photorhabdus</taxon>
    </lineage>
</organism>
<gene>
    <name evidence="2" type="ORF">C5471_08180</name>
</gene>
<evidence type="ECO:0000313" key="3">
    <source>
        <dbReference type="Proteomes" id="UP000697802"/>
    </source>
</evidence>
<evidence type="ECO:0000256" key="1">
    <source>
        <dbReference type="SAM" id="Phobius"/>
    </source>
</evidence>
<proteinExistence type="predicted"/>
<reference evidence="2 3" key="1">
    <citation type="submission" date="2018-02" db="EMBL/GenBank/DDBJ databases">
        <authorList>
            <person name="Machado R.A."/>
        </authorList>
    </citation>
    <scope>NUCLEOTIDE SEQUENCE [LARGE SCALE GENOMIC DNA]</scope>
    <source>
        <strain evidence="2 3">T327</strain>
    </source>
</reference>
<name>A0ABX0GEX7_9GAMM</name>
<sequence>MMMTVNLLSEVVFLLDGFNGYKVLTVVFIPFNTCFLLSLIIIGYRVLCLTNADYIRFLSFLMLLNNWRESALISVYSGNVILRAISFQLWING</sequence>
<keyword evidence="1" id="KW-0472">Membrane</keyword>